<name>A0A269Z4Y9_9MICO</name>
<dbReference type="RefSeq" id="WP_095376871.1">
    <property type="nucleotide sequence ID" value="NZ_NCWY01000024.1"/>
</dbReference>
<evidence type="ECO:0000259" key="3">
    <source>
        <dbReference type="Pfam" id="PF19044"/>
    </source>
</evidence>
<dbReference type="Pfam" id="PF19044">
    <property type="entry name" value="P-loop_TraG"/>
    <property type="match status" value="1"/>
</dbReference>
<protein>
    <recommendedName>
        <fullName evidence="3">TraG P-loop domain-containing protein</fullName>
    </recommendedName>
</protein>
<feature type="coiled-coil region" evidence="1">
    <location>
        <begin position="332"/>
        <end position="387"/>
    </location>
</feature>
<organism evidence="4 5">
    <name type="scientific">Brevibacterium casei</name>
    <dbReference type="NCBI Taxonomy" id="33889"/>
    <lineage>
        <taxon>Bacteria</taxon>
        <taxon>Bacillati</taxon>
        <taxon>Actinomycetota</taxon>
        <taxon>Actinomycetes</taxon>
        <taxon>Micrococcales</taxon>
        <taxon>Brevibacteriaceae</taxon>
        <taxon>Brevibacterium</taxon>
    </lineage>
</organism>
<dbReference type="EMBL" id="NCWY01000024">
    <property type="protein sequence ID" value="PAK92651.1"/>
    <property type="molecule type" value="Genomic_DNA"/>
</dbReference>
<accession>A0A269Z4Y9</accession>
<evidence type="ECO:0000313" key="5">
    <source>
        <dbReference type="Proteomes" id="UP000216867"/>
    </source>
</evidence>
<gene>
    <name evidence="4" type="ORF">B8X04_16765</name>
</gene>
<sequence>MDTTQNTAPQETMQWAPLPDPEPETAPKRKREKPRPSIKKILPKFPKKDQRHSGKGATGIDNASIGRKAPKSVVEVLGYKALLPSGVAWLGADEWSLTLHISDINYIAAGQERQEDLLDQWAKYLNSYGAGTRIQETVLNRVLDDRDVAQLLQKQYQNDGLDRWREDFNGIVRSTLAKNSGNTVTEKFITITVQEPDQDKAETTLLRMGNEATATLRSLDDCRATVLDRTERLRVMSNIIRPRQPFFFDEETFVPQKRLRTHDFIAPWSITNTTKAGPLVLTSSGVETYHQSIWVRDYPAWLSDRIVADLTEIKADIVTSLHLEPYEQIDGAAVVQRQIAELEMQIIDEQKKAKKRGYDPEMIPQKLKDADAEAKAMREELKASNQKVFSSLFVVGVSAPTRERLDEVVKTALTVIRKHSCQAELTSYMQRDALTSELPLGARPLPMRRTLTTASAAIIVPFTTQELFQVGGNYAGLNQQSGNAVVVDRTQNANYNGFILGESGSGKGVAGKHDIMNVLTNRPKDEVIIIDPEHEYEPLVDAFGGSVIRIHAGSQDRTNPLDIDLQDTGFGDPIATKSESLLNMLGTLIGGQHGLSDTQRSIIDRCAVEMYRAYAAAPENTPQPTLHDLREKLLATNDSDATKVAAALEIYTVGSLNTFSQQTTVNDHNRLISYDISQLGPELRTFGMMVILEQLWRRVVANRYTKKRTWVYIDEFHLLFSNPYSAEYFKTFYKRARKYGAAPTGITQDIEELLDSPDARLMLANSKYLYLLGQSKTNVDILSQLLGLSDAQTKYVHNVAPGTGLIKSGNAIVPVDGRMPTGSDLFTLYDTKFEE</sequence>
<keyword evidence="1" id="KW-0175">Coiled coil</keyword>
<feature type="region of interest" description="Disordered" evidence="2">
    <location>
        <begin position="1"/>
        <end position="64"/>
    </location>
</feature>
<dbReference type="PANTHER" id="PTHR30121">
    <property type="entry name" value="UNCHARACTERIZED PROTEIN YJGR-RELATED"/>
    <property type="match status" value="1"/>
</dbReference>
<dbReference type="InterPro" id="IPR043964">
    <property type="entry name" value="P-loop_TraG"/>
</dbReference>
<comment type="caution">
    <text evidence="4">The sequence shown here is derived from an EMBL/GenBank/DDBJ whole genome shotgun (WGS) entry which is preliminary data.</text>
</comment>
<evidence type="ECO:0000256" key="1">
    <source>
        <dbReference type="SAM" id="Coils"/>
    </source>
</evidence>
<proteinExistence type="predicted"/>
<reference evidence="4 5" key="1">
    <citation type="submission" date="2017-04" db="EMBL/GenBank/DDBJ databases">
        <title>Kefir bacterial isolates.</title>
        <authorList>
            <person name="Kim Y."/>
            <person name="Blasche S."/>
            <person name="Patil K.R."/>
        </authorList>
    </citation>
    <scope>NUCLEOTIDE SEQUENCE [LARGE SCALE GENOMIC DNA]</scope>
    <source>
        <strain evidence="4 5">OG2</strain>
    </source>
</reference>
<evidence type="ECO:0000256" key="2">
    <source>
        <dbReference type="SAM" id="MobiDB-lite"/>
    </source>
</evidence>
<dbReference type="CDD" id="cd01127">
    <property type="entry name" value="TrwB_TraG_TraD_VirD4"/>
    <property type="match status" value="1"/>
</dbReference>
<dbReference type="Gene3D" id="3.40.50.300">
    <property type="entry name" value="P-loop containing nucleotide triphosphate hydrolases"/>
    <property type="match status" value="1"/>
</dbReference>
<dbReference type="Proteomes" id="UP000216867">
    <property type="component" value="Unassembled WGS sequence"/>
</dbReference>
<dbReference type="Gene3D" id="1.10.8.730">
    <property type="match status" value="1"/>
</dbReference>
<feature type="domain" description="TraG P-loop" evidence="3">
    <location>
        <begin position="488"/>
        <end position="798"/>
    </location>
</feature>
<dbReference type="InterPro" id="IPR027417">
    <property type="entry name" value="P-loop_NTPase"/>
</dbReference>
<dbReference type="NCBIfam" id="NF045971">
    <property type="entry name" value="conju_CD1110"/>
    <property type="match status" value="1"/>
</dbReference>
<dbReference type="PANTHER" id="PTHR30121:SF6">
    <property type="entry name" value="SLR6007 PROTEIN"/>
    <property type="match status" value="1"/>
</dbReference>
<dbReference type="SUPFAM" id="SSF52540">
    <property type="entry name" value="P-loop containing nucleoside triphosphate hydrolases"/>
    <property type="match status" value="1"/>
</dbReference>
<dbReference type="InterPro" id="IPR051162">
    <property type="entry name" value="T4SS_component"/>
</dbReference>
<evidence type="ECO:0000313" key="4">
    <source>
        <dbReference type="EMBL" id="PAK92651.1"/>
    </source>
</evidence>
<dbReference type="AlphaFoldDB" id="A0A269Z4Y9"/>
<feature type="compositionally biased region" description="Basic residues" evidence="2">
    <location>
        <begin position="28"/>
        <end position="42"/>
    </location>
</feature>
<feature type="compositionally biased region" description="Polar residues" evidence="2">
    <location>
        <begin position="1"/>
        <end position="13"/>
    </location>
</feature>